<evidence type="ECO:0000256" key="1">
    <source>
        <dbReference type="SAM" id="MobiDB-lite"/>
    </source>
</evidence>
<keyword evidence="4" id="KW-1185">Reference proteome</keyword>
<feature type="region of interest" description="Disordered" evidence="1">
    <location>
        <begin position="84"/>
        <end position="105"/>
    </location>
</feature>
<gene>
    <name evidence="3" type="ORF">DC3_28140</name>
</gene>
<dbReference type="EMBL" id="BJXB01000012">
    <property type="protein sequence ID" value="GEM47179.1"/>
    <property type="molecule type" value="Genomic_DNA"/>
</dbReference>
<comment type="caution">
    <text evidence="3">The sequence shown here is derived from an EMBL/GenBank/DDBJ whole genome shotgun (WGS) entry which is preliminary data.</text>
</comment>
<evidence type="ECO:0000259" key="2">
    <source>
        <dbReference type="Pfam" id="PF12728"/>
    </source>
</evidence>
<organism evidence="3 4">
    <name type="scientific">Deinococcus cellulosilyticus (strain DSM 18568 / NBRC 106333 / KACC 11606 / 5516J-15)</name>
    <dbReference type="NCBI Taxonomy" id="1223518"/>
    <lineage>
        <taxon>Bacteria</taxon>
        <taxon>Thermotogati</taxon>
        <taxon>Deinococcota</taxon>
        <taxon>Deinococci</taxon>
        <taxon>Deinococcales</taxon>
        <taxon>Deinococcaceae</taxon>
        <taxon>Deinococcus</taxon>
    </lineage>
</organism>
<sequence length="105" mass="11902">MIVLQSREEFFALLDEWAKSRGFQIQSPVNPDEILTVAEMAAEVKAPQSTISEYCRTGRIPNARKVGKEWRVQRADFEAFKRGDSPRGLITKGKPPKLRLSNRVG</sequence>
<feature type="domain" description="Helix-turn-helix" evidence="2">
    <location>
        <begin position="35"/>
        <end position="83"/>
    </location>
</feature>
<dbReference type="Pfam" id="PF12728">
    <property type="entry name" value="HTH_17"/>
    <property type="match status" value="1"/>
</dbReference>
<name>A0A511N2V4_DEIC1</name>
<evidence type="ECO:0000313" key="3">
    <source>
        <dbReference type="EMBL" id="GEM47179.1"/>
    </source>
</evidence>
<dbReference type="AlphaFoldDB" id="A0A511N2V4"/>
<accession>A0A511N2V4</accession>
<proteinExistence type="predicted"/>
<dbReference type="InterPro" id="IPR041657">
    <property type="entry name" value="HTH_17"/>
</dbReference>
<reference evidence="3 4" key="1">
    <citation type="submission" date="2019-07" db="EMBL/GenBank/DDBJ databases">
        <title>Whole genome shotgun sequence of Deinococcus cellulosilyticus NBRC 106333.</title>
        <authorList>
            <person name="Hosoyama A."/>
            <person name="Uohara A."/>
            <person name="Ohji S."/>
            <person name="Ichikawa N."/>
        </authorList>
    </citation>
    <scope>NUCLEOTIDE SEQUENCE [LARGE SCALE GENOMIC DNA]</scope>
    <source>
        <strain evidence="3 4">NBRC 106333</strain>
    </source>
</reference>
<dbReference type="RefSeq" id="WP_146885234.1">
    <property type="nucleotide sequence ID" value="NZ_BJXB01000012.1"/>
</dbReference>
<dbReference type="Proteomes" id="UP000321306">
    <property type="component" value="Unassembled WGS sequence"/>
</dbReference>
<evidence type="ECO:0000313" key="4">
    <source>
        <dbReference type="Proteomes" id="UP000321306"/>
    </source>
</evidence>
<protein>
    <recommendedName>
        <fullName evidence="2">Helix-turn-helix domain-containing protein</fullName>
    </recommendedName>
</protein>
<dbReference type="OrthoDB" id="515428at2"/>